<evidence type="ECO:0000313" key="1">
    <source>
        <dbReference type="EMBL" id="EPC69443.1"/>
    </source>
</evidence>
<gene>
    <name evidence="1" type="ORF">Lpp71_16109</name>
</gene>
<sequence>MYVVAGLNTGTEYYRAKYQSRCIRWINENMSKHKKAHNTRGDDIKVDIPEPLIIKKVEDETGRLLL</sequence>
<proteinExistence type="predicted"/>
<accession>A0A8E0IP58</accession>
<comment type="caution">
    <text evidence="1">The sequence shown here is derived from an EMBL/GenBank/DDBJ whole genome shotgun (WGS) entry which is preliminary data.</text>
</comment>
<evidence type="ECO:0000313" key="2">
    <source>
        <dbReference type="Proteomes" id="UP000014252"/>
    </source>
</evidence>
<dbReference type="EMBL" id="ANKD01000805">
    <property type="protein sequence ID" value="EPC69443.1"/>
    <property type="molecule type" value="Genomic_DNA"/>
</dbReference>
<protein>
    <submittedName>
        <fullName evidence="1">Phage protein</fullName>
    </submittedName>
</protein>
<dbReference type="Proteomes" id="UP000014252">
    <property type="component" value="Unassembled WGS sequence"/>
</dbReference>
<name>A0A8E0IP58_LACPA</name>
<organism evidence="1 2">
    <name type="scientific">Lacticaseibacillus paracasei subsp. paracasei Lpp71</name>
    <dbReference type="NCBI Taxonomy" id="1256207"/>
    <lineage>
        <taxon>Bacteria</taxon>
        <taxon>Bacillati</taxon>
        <taxon>Bacillota</taxon>
        <taxon>Bacilli</taxon>
        <taxon>Lactobacillales</taxon>
        <taxon>Lactobacillaceae</taxon>
        <taxon>Lacticaseibacillus</taxon>
    </lineage>
</organism>
<dbReference type="AlphaFoldDB" id="A0A8E0IP58"/>
<reference evidence="1 2" key="1">
    <citation type="journal article" date="2013" name="PLoS ONE">
        <title>Lactobacillus paracasei comparative genomics: towards species pan-genome definition and exploitation of diversity.</title>
        <authorList>
            <person name="Smokvina T."/>
            <person name="Wels M."/>
            <person name="Polka J."/>
            <person name="Chervaux C."/>
            <person name="Brisse S."/>
            <person name="Boekhorst J."/>
            <person name="van Hylckama Vlieg J.E."/>
            <person name="Siezen R.J."/>
        </authorList>
    </citation>
    <scope>NUCLEOTIDE SEQUENCE [LARGE SCALE GENOMIC DNA]</scope>
    <source>
        <strain evidence="1 2">Lpp71</strain>
    </source>
</reference>